<gene>
    <name evidence="2" type="ORF">V5O48_016551</name>
</gene>
<evidence type="ECO:0000313" key="2">
    <source>
        <dbReference type="EMBL" id="KAL0565473.1"/>
    </source>
</evidence>
<evidence type="ECO:0008006" key="4">
    <source>
        <dbReference type="Google" id="ProtNLM"/>
    </source>
</evidence>
<proteinExistence type="predicted"/>
<evidence type="ECO:0000256" key="1">
    <source>
        <dbReference type="SAM" id="MobiDB-lite"/>
    </source>
</evidence>
<sequence length="405" mass="45549">MAISMDDLEFRGDVGEKLSSKNFLKKAEMQLMVMGATQAEYIEKMDLFLLYGSRAEKWWEELSEEAKGGGWVAFKKLFLIEFPPREVVKVTESERRRELLALRLKTEELGTKDKETKQWTHNAFADTLLEYAQAAGIAETSTNILSVHGTLPSILKKLVKDLAKTWVEFVAAIKALDIEEIKREKETEDQITALKRVSSTLITPETPRSKLTTTLANMQISTTASQQQHYALQNRAQGGNDPFSSPSRGRGNLFQRQKPQQNAAPRLTEEQRNVLKANIANYTQQPNTEAGEARWLVELVAFGKKWGNVPFHQDMVFPYWLGTLPPGSGECFGCSRAFHPTSGRPCETKLPILYYEKKFRNWVQRECGAYQKTVAAVAVNVVEAEDDGNWILAGYEAGKGSGSMV</sequence>
<organism evidence="2 3">
    <name type="scientific">Marasmius crinis-equi</name>
    <dbReference type="NCBI Taxonomy" id="585013"/>
    <lineage>
        <taxon>Eukaryota</taxon>
        <taxon>Fungi</taxon>
        <taxon>Dikarya</taxon>
        <taxon>Basidiomycota</taxon>
        <taxon>Agaricomycotina</taxon>
        <taxon>Agaricomycetes</taxon>
        <taxon>Agaricomycetidae</taxon>
        <taxon>Agaricales</taxon>
        <taxon>Marasmiineae</taxon>
        <taxon>Marasmiaceae</taxon>
        <taxon>Marasmius</taxon>
    </lineage>
</organism>
<keyword evidence="3" id="KW-1185">Reference proteome</keyword>
<feature type="compositionally biased region" description="Polar residues" evidence="1">
    <location>
        <begin position="235"/>
        <end position="247"/>
    </location>
</feature>
<dbReference type="Proteomes" id="UP001465976">
    <property type="component" value="Unassembled WGS sequence"/>
</dbReference>
<dbReference type="EMBL" id="JBAHYK010002246">
    <property type="protein sequence ID" value="KAL0565473.1"/>
    <property type="molecule type" value="Genomic_DNA"/>
</dbReference>
<name>A0ABR3ERN9_9AGAR</name>
<evidence type="ECO:0000313" key="3">
    <source>
        <dbReference type="Proteomes" id="UP001465976"/>
    </source>
</evidence>
<accession>A0ABR3ERN9</accession>
<reference evidence="2 3" key="1">
    <citation type="submission" date="2024-02" db="EMBL/GenBank/DDBJ databases">
        <title>A draft genome for the cacao thread blight pathogen Marasmius crinis-equi.</title>
        <authorList>
            <person name="Cohen S.P."/>
            <person name="Baruah I.K."/>
            <person name="Amoako-Attah I."/>
            <person name="Bukari Y."/>
            <person name="Meinhardt L.W."/>
            <person name="Bailey B.A."/>
        </authorList>
    </citation>
    <scope>NUCLEOTIDE SEQUENCE [LARGE SCALE GENOMIC DNA]</scope>
    <source>
        <strain evidence="2 3">GH-76</strain>
    </source>
</reference>
<feature type="compositionally biased region" description="Polar residues" evidence="1">
    <location>
        <begin position="254"/>
        <end position="263"/>
    </location>
</feature>
<feature type="region of interest" description="Disordered" evidence="1">
    <location>
        <begin position="235"/>
        <end position="267"/>
    </location>
</feature>
<comment type="caution">
    <text evidence="2">The sequence shown here is derived from an EMBL/GenBank/DDBJ whole genome shotgun (WGS) entry which is preliminary data.</text>
</comment>
<protein>
    <recommendedName>
        <fullName evidence="4">Retrotransposon gag domain-containing protein</fullName>
    </recommendedName>
</protein>